<gene>
    <name evidence="4" type="ORF">EM932_19465</name>
</gene>
<name>A0A4S1DRG5_9FLAO</name>
<feature type="signal peptide" evidence="2">
    <location>
        <begin position="1"/>
        <end position="21"/>
    </location>
</feature>
<keyword evidence="2" id="KW-0732">Signal</keyword>
<proteinExistence type="predicted"/>
<evidence type="ECO:0000259" key="3">
    <source>
        <dbReference type="Pfam" id="PF06439"/>
    </source>
</evidence>
<dbReference type="Pfam" id="PF06439">
    <property type="entry name" value="3keto-disac_hyd"/>
    <property type="match status" value="1"/>
</dbReference>
<dbReference type="RefSeq" id="WP_135878879.1">
    <property type="nucleotide sequence ID" value="NZ_SRSO01000042.1"/>
</dbReference>
<feature type="chain" id="PRO_5020945518" evidence="2">
    <location>
        <begin position="22"/>
        <end position="295"/>
    </location>
</feature>
<reference evidence="4 5" key="1">
    <citation type="submission" date="2019-04" db="EMBL/GenBank/DDBJ databases">
        <authorList>
            <person name="Liu A."/>
        </authorList>
    </citation>
    <scope>NUCLEOTIDE SEQUENCE [LARGE SCALE GENOMIC DNA]</scope>
    <source>
        <strain evidence="4 5">RZ03</strain>
    </source>
</reference>
<protein>
    <submittedName>
        <fullName evidence="4">DUF1080 domain-containing protein</fullName>
    </submittedName>
</protein>
<organism evidence="4 5">
    <name type="scientific">Flavivirga rizhaonensis</name>
    <dbReference type="NCBI Taxonomy" id="2559571"/>
    <lineage>
        <taxon>Bacteria</taxon>
        <taxon>Pseudomonadati</taxon>
        <taxon>Bacteroidota</taxon>
        <taxon>Flavobacteriia</taxon>
        <taxon>Flavobacteriales</taxon>
        <taxon>Flavobacteriaceae</taxon>
        <taxon>Flavivirga</taxon>
    </lineage>
</organism>
<dbReference type="GO" id="GO:0016787">
    <property type="term" value="F:hydrolase activity"/>
    <property type="evidence" value="ECO:0007669"/>
    <property type="project" value="InterPro"/>
</dbReference>
<keyword evidence="5" id="KW-1185">Reference proteome</keyword>
<dbReference type="Proteomes" id="UP000307602">
    <property type="component" value="Unassembled WGS sequence"/>
</dbReference>
<comment type="caution">
    <text evidence="4">The sequence shown here is derived from an EMBL/GenBank/DDBJ whole genome shotgun (WGS) entry which is preliminary data.</text>
</comment>
<evidence type="ECO:0000256" key="2">
    <source>
        <dbReference type="SAM" id="SignalP"/>
    </source>
</evidence>
<dbReference type="Gene3D" id="2.60.120.560">
    <property type="entry name" value="Exo-inulinase, domain 1"/>
    <property type="match status" value="1"/>
</dbReference>
<evidence type="ECO:0000313" key="4">
    <source>
        <dbReference type="EMBL" id="TGV00477.1"/>
    </source>
</evidence>
<dbReference type="OrthoDB" id="259356at2"/>
<feature type="region of interest" description="Disordered" evidence="1">
    <location>
        <begin position="169"/>
        <end position="189"/>
    </location>
</feature>
<dbReference type="InterPro" id="IPR010496">
    <property type="entry name" value="AL/BT2_dom"/>
</dbReference>
<evidence type="ECO:0000313" key="5">
    <source>
        <dbReference type="Proteomes" id="UP000307602"/>
    </source>
</evidence>
<accession>A0A4S1DRG5</accession>
<dbReference type="EMBL" id="SRSO01000042">
    <property type="protein sequence ID" value="TGV00477.1"/>
    <property type="molecule type" value="Genomic_DNA"/>
</dbReference>
<feature type="domain" description="3-keto-alpha-glucoside-1,2-lyase/3-keto-2-hydroxy-glucal hydratase" evidence="3">
    <location>
        <begin position="28"/>
        <end position="278"/>
    </location>
</feature>
<sequence>MKKTYFYALTLLLLFPSFISAQKKGKTIKLFDTNLSHFEKWNGVPHTTVEGLPIGTYQSDNVHNGTPLGLNNDIKNVFSVITENGEPVLKITGEIYGGLTTKSSYGNYHLSVMFKWGDKKWAPRLKALRDSGILYHCYGEHGRFWKTWKTSMEYQVQETDMGDFIPISGNTETPKKPGPQVEIRGKKGKKRSMYAPNSDTYLDKIGYTSASKEPDAPHGEWNHLEIYVVGNDAVHIVNSEIVMVVENAINPEDGTPLNKGQIQIQSEAAECYYKDLTLTGIKKFPKFIKKQVRFK</sequence>
<dbReference type="AlphaFoldDB" id="A0A4S1DRG5"/>
<evidence type="ECO:0000256" key="1">
    <source>
        <dbReference type="SAM" id="MobiDB-lite"/>
    </source>
</evidence>